<evidence type="ECO:0000256" key="8">
    <source>
        <dbReference type="SAM" id="MobiDB-lite"/>
    </source>
</evidence>
<feature type="compositionally biased region" description="Polar residues" evidence="8">
    <location>
        <begin position="926"/>
        <end position="937"/>
    </location>
</feature>
<evidence type="ECO:0000259" key="9">
    <source>
        <dbReference type="Pfam" id="PF03828"/>
    </source>
</evidence>
<dbReference type="GO" id="GO:0005737">
    <property type="term" value="C:cytoplasm"/>
    <property type="evidence" value="ECO:0007669"/>
    <property type="project" value="UniProtKB-SubCell"/>
</dbReference>
<comment type="caution">
    <text evidence="11">The sequence shown here is derived from an EMBL/GenBank/DDBJ whole genome shotgun (WGS) entry which is preliminary data.</text>
</comment>
<feature type="compositionally biased region" description="Basic residues" evidence="8">
    <location>
        <begin position="35"/>
        <end position="48"/>
    </location>
</feature>
<comment type="cofactor">
    <cofactor evidence="1">
        <name>Mn(2+)</name>
        <dbReference type="ChEBI" id="CHEBI:29035"/>
    </cofactor>
</comment>
<evidence type="ECO:0000256" key="7">
    <source>
        <dbReference type="ARBA" id="ARBA00022842"/>
    </source>
</evidence>
<dbReference type="Gene3D" id="1.10.1410.10">
    <property type="match status" value="1"/>
</dbReference>
<evidence type="ECO:0000313" key="11">
    <source>
        <dbReference type="EMBL" id="DBA01236.1"/>
    </source>
</evidence>
<organism evidence="11 12">
    <name type="scientific">Lagenidium giganteum</name>
    <dbReference type="NCBI Taxonomy" id="4803"/>
    <lineage>
        <taxon>Eukaryota</taxon>
        <taxon>Sar</taxon>
        <taxon>Stramenopiles</taxon>
        <taxon>Oomycota</taxon>
        <taxon>Peronosporomycetes</taxon>
        <taxon>Pythiales</taxon>
        <taxon>Pythiaceae</taxon>
    </lineage>
</organism>
<keyword evidence="5" id="KW-0808">Transferase</keyword>
<keyword evidence="4" id="KW-0963">Cytoplasm</keyword>
<feature type="domain" description="PAP-associated" evidence="9">
    <location>
        <begin position="537"/>
        <end position="592"/>
    </location>
</feature>
<accession>A0AAV2Z4C2</accession>
<dbReference type="SUPFAM" id="SSF81301">
    <property type="entry name" value="Nucleotidyltransferase"/>
    <property type="match status" value="1"/>
</dbReference>
<dbReference type="AlphaFoldDB" id="A0AAV2Z4C2"/>
<dbReference type="Pfam" id="PF03828">
    <property type="entry name" value="PAP_assoc"/>
    <property type="match status" value="1"/>
</dbReference>
<dbReference type="GO" id="GO:0016779">
    <property type="term" value="F:nucleotidyltransferase activity"/>
    <property type="evidence" value="ECO:0007669"/>
    <property type="project" value="TreeGrafter"/>
</dbReference>
<feature type="region of interest" description="Disordered" evidence="8">
    <location>
        <begin position="145"/>
        <end position="166"/>
    </location>
</feature>
<dbReference type="Proteomes" id="UP001146120">
    <property type="component" value="Unassembled WGS sequence"/>
</dbReference>
<evidence type="ECO:0000256" key="1">
    <source>
        <dbReference type="ARBA" id="ARBA00001936"/>
    </source>
</evidence>
<evidence type="ECO:0000256" key="5">
    <source>
        <dbReference type="ARBA" id="ARBA00022679"/>
    </source>
</evidence>
<feature type="region of interest" description="Disordered" evidence="8">
    <location>
        <begin position="733"/>
        <end position="756"/>
    </location>
</feature>
<feature type="compositionally biased region" description="Basic and acidic residues" evidence="8">
    <location>
        <begin position="1"/>
        <end position="16"/>
    </location>
</feature>
<evidence type="ECO:0000259" key="10">
    <source>
        <dbReference type="Pfam" id="PF22600"/>
    </source>
</evidence>
<dbReference type="Pfam" id="PF22600">
    <property type="entry name" value="MTPAP-like_central"/>
    <property type="match status" value="1"/>
</dbReference>
<feature type="region of interest" description="Disordered" evidence="8">
    <location>
        <begin position="881"/>
        <end position="966"/>
    </location>
</feature>
<protein>
    <recommendedName>
        <fullName evidence="13">PAP-associated domain-containing protein</fullName>
    </recommendedName>
</protein>
<dbReference type="InterPro" id="IPR054708">
    <property type="entry name" value="MTPAP-like_central"/>
</dbReference>
<keyword evidence="12" id="KW-1185">Reference proteome</keyword>
<dbReference type="CDD" id="cd05402">
    <property type="entry name" value="NT_PAP_TUTase"/>
    <property type="match status" value="1"/>
</dbReference>
<keyword evidence="6" id="KW-0479">Metal-binding</keyword>
<gene>
    <name evidence="11" type="ORF">N0F65_010828</name>
</gene>
<dbReference type="InterPro" id="IPR002058">
    <property type="entry name" value="PAP_assoc"/>
</dbReference>
<dbReference type="SUPFAM" id="SSF81631">
    <property type="entry name" value="PAP/OAS1 substrate-binding domain"/>
    <property type="match status" value="1"/>
</dbReference>
<dbReference type="PANTHER" id="PTHR12271:SF40">
    <property type="entry name" value="POLY(A) RNA POLYMERASE GLD2"/>
    <property type="match status" value="1"/>
</dbReference>
<evidence type="ECO:0000313" key="12">
    <source>
        <dbReference type="Proteomes" id="UP001146120"/>
    </source>
</evidence>
<dbReference type="PANTHER" id="PTHR12271">
    <property type="entry name" value="POLY A POLYMERASE CID PAP -RELATED"/>
    <property type="match status" value="1"/>
</dbReference>
<sequence length="966" mass="108548">MKHPRDDHDHPTHEPNDATSAMTTPAIDDAAAPEKKRRKLRKGKKKFKAERLAQRSAPVPDASDNALASLRAFLARPDTATSNAWDVAQDMALRIGSDDAKVEVIRAVLMQHGYAKAAAHYAKRMALSRDALLTMLQALMIHAPSEKHGDDGQRHHQHRNDDDEPAAVAVTTDETTLGKKTKKSAPRAMLMAKFLVELPRALLSPAVVTTTLVLPWLRSDDKNDTNAARLVLQHAEDALELQRQLVTAVFDDDALAHEGHAYASSLAPVLQQRVATIRSSSTSITGLAVTNLSDDELERERQRRQAVAQRLARLVRQLWADARVVPFGSSATRLLTSAQDDIDLCVLLPSEARFQKDTADVVQDMKDHLSLYLEPATTTTATGQDTGATDDAHPWIFAVLDARIPIVRVVDPVTRLQCDLCVNNVAALWNTELIQFWLQSPVHGHTGVVQQMSRWLKQWRRARMALFGTSLSSYGLQLLLIYFLQQRHDLPVVDCSSVFHEDAEALATLDTDAIRGFVHEHSLTPTTNDPASAQPWSVAALLVQFFMFYACEFDFTTHVVSLRYRHPIEKAAKEWTRKAWSSSLAIEDPIEVERDLGKLFTRKSLGRLRAEFTQTMAVTDGAPEAAHEAATQRKNARANDQVVKLQHFLVMKAFNLRRARQTLTQQFQFLKQTDPVTGKECLSVNALCEYLQVPPFRRLILQQVFSLTSTDKYVDFNLFLHFLQTAAVQAGQEEKQLRRNDPPLPPPPPRFAADNQSDGDQQIVCFQPSLLSSQARFAHPPPAPGLWKKREVTIQERITEYTKIDENGRPQHLVEKEKHQTEVIHMESLNGEFAHREVTHFEQLEQLNDEIVHHDQGREEFLHLKSQHDEISRFESTIPANSGQRYEECEQPPPSPTIKRDPSTMVAASFDGDNEGVSDPAMYQPNAASETYDQFTTPPYEAKSDLQQDGAQMDAPEYDPRDDIIA</sequence>
<proteinExistence type="predicted"/>
<reference evidence="11" key="2">
    <citation type="journal article" date="2023" name="Microbiol Resour">
        <title>Decontamination and Annotation of the Draft Genome Sequence of the Oomycete Lagenidium giganteum ARSEF 373.</title>
        <authorList>
            <person name="Morgan W.R."/>
            <person name="Tartar A."/>
        </authorList>
    </citation>
    <scope>NUCLEOTIDE SEQUENCE</scope>
    <source>
        <strain evidence="11">ARSEF 373</strain>
    </source>
</reference>
<dbReference type="InterPro" id="IPR043519">
    <property type="entry name" value="NT_sf"/>
</dbReference>
<keyword evidence="7" id="KW-0460">Magnesium</keyword>
<feature type="region of interest" description="Disordered" evidence="8">
    <location>
        <begin position="1"/>
        <end position="62"/>
    </location>
</feature>
<dbReference type="Gene3D" id="3.30.460.10">
    <property type="entry name" value="Beta Polymerase, domain 2"/>
    <property type="match status" value="1"/>
</dbReference>
<dbReference type="GO" id="GO:0031123">
    <property type="term" value="P:RNA 3'-end processing"/>
    <property type="evidence" value="ECO:0007669"/>
    <property type="project" value="TreeGrafter"/>
</dbReference>
<comment type="cofactor">
    <cofactor evidence="2">
        <name>Mg(2+)</name>
        <dbReference type="ChEBI" id="CHEBI:18420"/>
    </cofactor>
</comment>
<feature type="domain" description="Poly(A) RNA polymerase mitochondrial-like central palm" evidence="10">
    <location>
        <begin position="298"/>
        <end position="439"/>
    </location>
</feature>
<name>A0AAV2Z4C2_9STRA</name>
<evidence type="ECO:0000256" key="3">
    <source>
        <dbReference type="ARBA" id="ARBA00004496"/>
    </source>
</evidence>
<evidence type="ECO:0000256" key="2">
    <source>
        <dbReference type="ARBA" id="ARBA00001946"/>
    </source>
</evidence>
<comment type="subcellular location">
    <subcellularLocation>
        <location evidence="3">Cytoplasm</location>
    </subcellularLocation>
</comment>
<evidence type="ECO:0008006" key="13">
    <source>
        <dbReference type="Google" id="ProtNLM"/>
    </source>
</evidence>
<feature type="compositionally biased region" description="Basic and acidic residues" evidence="8">
    <location>
        <begin position="145"/>
        <end position="154"/>
    </location>
</feature>
<reference evidence="11" key="1">
    <citation type="submission" date="2022-11" db="EMBL/GenBank/DDBJ databases">
        <authorList>
            <person name="Morgan W.R."/>
            <person name="Tartar A."/>
        </authorList>
    </citation>
    <scope>NUCLEOTIDE SEQUENCE</scope>
    <source>
        <strain evidence="11">ARSEF 373</strain>
    </source>
</reference>
<dbReference type="EMBL" id="DAKRPA010000051">
    <property type="protein sequence ID" value="DBA01236.1"/>
    <property type="molecule type" value="Genomic_DNA"/>
</dbReference>
<evidence type="ECO:0000256" key="6">
    <source>
        <dbReference type="ARBA" id="ARBA00022723"/>
    </source>
</evidence>
<dbReference type="GO" id="GO:0046872">
    <property type="term" value="F:metal ion binding"/>
    <property type="evidence" value="ECO:0007669"/>
    <property type="project" value="UniProtKB-KW"/>
</dbReference>
<evidence type="ECO:0000256" key="4">
    <source>
        <dbReference type="ARBA" id="ARBA00022490"/>
    </source>
</evidence>